<gene>
    <name evidence="3" type="ORF">F4148_19810</name>
</gene>
<accession>A0A6B1G630</accession>
<dbReference type="Gene3D" id="2.130.10.10">
    <property type="entry name" value="YVTN repeat-like/Quinoprotein amine dehydrogenase"/>
    <property type="match status" value="1"/>
</dbReference>
<dbReference type="PANTHER" id="PTHR42776:SF27">
    <property type="entry name" value="DIPEPTIDYL PEPTIDASE FAMILY MEMBER 6"/>
    <property type="match status" value="1"/>
</dbReference>
<sequence>MTSPLQLEDNAPWRRRFRGNSLGYAYVAPQNPSRGIVHASLQRPTKRIFAWDTTSGHLRALLPRSETPSYGWLGPSGDYLYYLQDEKGSELGHIVRVPFAGGPPEDLTPELPPYTLRGFDISRNGSCLAFDAVYDNRYWYYCISLGPDGSRSAPQLVFAAQKETWACHLSCNCDLLAVKSTRRAPHSRRYTVLVFDTKAGDQVAELWDGFDHSVEPVQFSPLLGDSRLLATTTAGGALLPLLWDPLSGGRRDLPMPSAEGPILPLDWSPDGSELLVQTKTEEHEGLFTYDLFDKELTPLQHLPGTFRGRSGPYHTGTAASFFAPDGTVWAQWSDAAHPSQLLSLTASGPPETVLPVGDCPPGRPWRSVSFPSSDGVPVQAWLGLPSSDETPQGPYPTVLHVHGGPSGAVSNAFDATSQAWLDHGFAYLSVNYRGSTGFGREFQEKINGDVGRWELEDMLAARLWLIEEGIADPDRILLEGGSYGGFLTVWALSQEPELWAGGVAPVAIVDWTMNYEDSSAAMQGWAHMIFDGSPSQKPDLYRDRSPLTHAAAIQAPLLIFQGRRDSRATPRQMEHFARKMDALKKDFTLVWLDGGHGFTNAATAEHLQETHLKFAYRVLGLQGPDED</sequence>
<evidence type="ECO:0000313" key="3">
    <source>
        <dbReference type="EMBL" id="MYH63890.1"/>
    </source>
</evidence>
<name>A0A6B1G630_9CHLR</name>
<dbReference type="GO" id="GO:0004252">
    <property type="term" value="F:serine-type endopeptidase activity"/>
    <property type="evidence" value="ECO:0007669"/>
    <property type="project" value="InterPro"/>
</dbReference>
<dbReference type="AlphaFoldDB" id="A0A6B1G630"/>
<dbReference type="InterPro" id="IPR015943">
    <property type="entry name" value="WD40/YVTN_repeat-like_dom_sf"/>
</dbReference>
<dbReference type="SUPFAM" id="SSF53474">
    <property type="entry name" value="alpha/beta-Hydrolases"/>
    <property type="match status" value="1"/>
</dbReference>
<dbReference type="PRINTS" id="PR00862">
    <property type="entry name" value="PROLIGOPTASE"/>
</dbReference>
<feature type="domain" description="Peptidase S9 prolyl oligopeptidase catalytic" evidence="2">
    <location>
        <begin position="413"/>
        <end position="620"/>
    </location>
</feature>
<dbReference type="InterPro" id="IPR002470">
    <property type="entry name" value="Peptidase_S9A"/>
</dbReference>
<dbReference type="EMBL" id="VYDA01000701">
    <property type="protein sequence ID" value="MYH63890.1"/>
    <property type="molecule type" value="Genomic_DNA"/>
</dbReference>
<dbReference type="InterPro" id="IPR002471">
    <property type="entry name" value="Pept_S9_AS"/>
</dbReference>
<evidence type="ECO:0000256" key="1">
    <source>
        <dbReference type="ARBA" id="ARBA00022801"/>
    </source>
</evidence>
<evidence type="ECO:0000259" key="2">
    <source>
        <dbReference type="Pfam" id="PF00326"/>
    </source>
</evidence>
<dbReference type="Pfam" id="PF00326">
    <property type="entry name" value="Peptidase_S9"/>
    <property type="match status" value="1"/>
</dbReference>
<dbReference type="PROSITE" id="PS00708">
    <property type="entry name" value="PRO_ENDOPEP_SER"/>
    <property type="match status" value="1"/>
</dbReference>
<organism evidence="3">
    <name type="scientific">Caldilineaceae bacterium SB0675_bin_29</name>
    <dbReference type="NCBI Taxonomy" id="2605266"/>
    <lineage>
        <taxon>Bacteria</taxon>
        <taxon>Bacillati</taxon>
        <taxon>Chloroflexota</taxon>
        <taxon>Caldilineae</taxon>
        <taxon>Caldilineales</taxon>
        <taxon>Caldilineaceae</taxon>
    </lineage>
</organism>
<keyword evidence="1" id="KW-0378">Hydrolase</keyword>
<dbReference type="InterPro" id="IPR001375">
    <property type="entry name" value="Peptidase_S9_cat"/>
</dbReference>
<dbReference type="Gene3D" id="3.40.50.1820">
    <property type="entry name" value="alpha/beta hydrolase"/>
    <property type="match status" value="1"/>
</dbReference>
<dbReference type="PANTHER" id="PTHR42776">
    <property type="entry name" value="SERINE PEPTIDASE S9 FAMILY MEMBER"/>
    <property type="match status" value="1"/>
</dbReference>
<proteinExistence type="predicted"/>
<comment type="caution">
    <text evidence="3">The sequence shown here is derived from an EMBL/GenBank/DDBJ whole genome shotgun (WGS) entry which is preliminary data.</text>
</comment>
<reference evidence="3" key="1">
    <citation type="submission" date="2019-09" db="EMBL/GenBank/DDBJ databases">
        <title>Characterisation of the sponge microbiome using genome-centric metagenomics.</title>
        <authorList>
            <person name="Engelberts J.P."/>
            <person name="Robbins S.J."/>
            <person name="De Goeij J.M."/>
            <person name="Aranda M."/>
            <person name="Bell S.C."/>
            <person name="Webster N.S."/>
        </authorList>
    </citation>
    <scope>NUCLEOTIDE SEQUENCE</scope>
    <source>
        <strain evidence="3">SB0675_bin_29</strain>
    </source>
</reference>
<dbReference type="GO" id="GO:0006508">
    <property type="term" value="P:proteolysis"/>
    <property type="evidence" value="ECO:0007669"/>
    <property type="project" value="InterPro"/>
</dbReference>
<dbReference type="InterPro" id="IPR029058">
    <property type="entry name" value="AB_hydrolase_fold"/>
</dbReference>
<protein>
    <submittedName>
        <fullName evidence="3">S9 family peptidase</fullName>
    </submittedName>
</protein>
<dbReference type="SUPFAM" id="SSF82171">
    <property type="entry name" value="DPP6 N-terminal domain-like"/>
    <property type="match status" value="1"/>
</dbReference>